<feature type="compositionally biased region" description="Basic and acidic residues" evidence="10">
    <location>
        <begin position="283"/>
        <end position="294"/>
    </location>
</feature>
<evidence type="ECO:0000256" key="10">
    <source>
        <dbReference type="SAM" id="MobiDB-lite"/>
    </source>
</evidence>
<dbReference type="Pfam" id="PF00307">
    <property type="entry name" value="CH"/>
    <property type="match status" value="1"/>
</dbReference>
<evidence type="ECO:0000256" key="2">
    <source>
        <dbReference type="ARBA" id="ARBA00010729"/>
    </source>
</evidence>
<evidence type="ECO:0000256" key="1">
    <source>
        <dbReference type="ARBA" id="ARBA00004245"/>
    </source>
</evidence>
<evidence type="ECO:0000256" key="8">
    <source>
        <dbReference type="ARBA" id="ARBA00023306"/>
    </source>
</evidence>
<reference evidence="13" key="1">
    <citation type="submission" date="2024-02" db="EMBL/GenBank/DDBJ databases">
        <authorList>
            <consortium name="ELIXIR-Norway"/>
            <consortium name="Elixir Norway"/>
        </authorList>
    </citation>
    <scope>NUCLEOTIDE SEQUENCE</scope>
</reference>
<comment type="similarity">
    <text evidence="2">Belongs to the MAPRE family.</text>
</comment>
<evidence type="ECO:0000256" key="6">
    <source>
        <dbReference type="ARBA" id="ARBA00022776"/>
    </source>
</evidence>
<feature type="compositionally biased region" description="Polar residues" evidence="10">
    <location>
        <begin position="146"/>
        <end position="176"/>
    </location>
</feature>
<evidence type="ECO:0000256" key="3">
    <source>
        <dbReference type="ARBA" id="ARBA00022490"/>
    </source>
</evidence>
<dbReference type="InterPro" id="IPR036872">
    <property type="entry name" value="CH_dom_sf"/>
</dbReference>
<keyword evidence="6" id="KW-0498">Mitosis</keyword>
<evidence type="ECO:0000256" key="9">
    <source>
        <dbReference type="PROSITE-ProRule" id="PRU00576"/>
    </source>
</evidence>
<dbReference type="InterPro" id="IPR027328">
    <property type="entry name" value="MAPRE"/>
</dbReference>
<dbReference type="Pfam" id="PF03271">
    <property type="entry name" value="EB1"/>
    <property type="match status" value="1"/>
</dbReference>
<gene>
    <name evidence="13" type="ORF">CSSPJE1EN1_LOCUS22071</name>
</gene>
<evidence type="ECO:0000259" key="11">
    <source>
        <dbReference type="PROSITE" id="PS50021"/>
    </source>
</evidence>
<feature type="region of interest" description="Disordered" evidence="10">
    <location>
        <begin position="283"/>
        <end position="370"/>
    </location>
</feature>
<evidence type="ECO:0000256" key="5">
    <source>
        <dbReference type="ARBA" id="ARBA00022701"/>
    </source>
</evidence>
<evidence type="ECO:0000259" key="12">
    <source>
        <dbReference type="PROSITE" id="PS51230"/>
    </source>
</evidence>
<sequence>MGASNIGMMDSAYFVGRNEILAWVNSTLHLALSKVEEAASGAVYCQLMDVVHPGMVNMHKVSFGANTEYDMIQNYKVLQDIFNKLKIAKHIEVSKLVKGRPLDNLEFMQWMKRYCDSINNIHINPKYNAAERREGSKGGKEVNRKTVMTANSLSAPPIKATSNAGSRPTTPGNQAAPSARRTENSNPNTASPTPKQITMMSANHEDSHDKQVTELKLSVDSLEKERDFYFAKLRDIEILCQAPELSHLPAVMAVQRILYAAEDSPSVIAEAQAMVADCEVGNHDPNSHEHHHSSISDISEMDDDEGLLGGRDEDEPLFTNMDDSSEVMKRDVHKRKSLLGLEESELTSSLSPQQRRLSSYSSDNRAFASH</sequence>
<dbReference type="InterPro" id="IPR004953">
    <property type="entry name" value="EB1_C"/>
</dbReference>
<feature type="compositionally biased region" description="Low complexity" evidence="10">
    <location>
        <begin position="338"/>
        <end position="362"/>
    </location>
</feature>
<evidence type="ECO:0000313" key="13">
    <source>
        <dbReference type="EMBL" id="CAK9276593.1"/>
    </source>
</evidence>
<feature type="compositionally biased region" description="Basic and acidic residues" evidence="10">
    <location>
        <begin position="129"/>
        <end position="144"/>
    </location>
</feature>
<keyword evidence="4" id="KW-0132">Cell division</keyword>
<feature type="domain" description="Calponin-homology (CH)" evidence="11">
    <location>
        <begin position="14"/>
        <end position="116"/>
    </location>
</feature>
<keyword evidence="14" id="KW-1185">Reference proteome</keyword>
<dbReference type="EMBL" id="OZ020102">
    <property type="protein sequence ID" value="CAK9276593.1"/>
    <property type="molecule type" value="Genomic_DNA"/>
</dbReference>
<organism evidence="13 14">
    <name type="scientific">Sphagnum jensenii</name>
    <dbReference type="NCBI Taxonomy" id="128206"/>
    <lineage>
        <taxon>Eukaryota</taxon>
        <taxon>Viridiplantae</taxon>
        <taxon>Streptophyta</taxon>
        <taxon>Embryophyta</taxon>
        <taxon>Bryophyta</taxon>
        <taxon>Sphagnophytina</taxon>
        <taxon>Sphagnopsida</taxon>
        <taxon>Sphagnales</taxon>
        <taxon>Sphagnaceae</taxon>
        <taxon>Sphagnum</taxon>
    </lineage>
</organism>
<dbReference type="Gene3D" id="1.10.418.10">
    <property type="entry name" value="Calponin-like domain"/>
    <property type="match status" value="1"/>
</dbReference>
<dbReference type="PROSITE" id="PS51230">
    <property type="entry name" value="EB1_C"/>
    <property type="match status" value="1"/>
</dbReference>
<feature type="region of interest" description="Disordered" evidence="10">
    <location>
        <begin position="129"/>
        <end position="196"/>
    </location>
</feature>
<dbReference type="InterPro" id="IPR036133">
    <property type="entry name" value="EB1_C_sf"/>
</dbReference>
<feature type="compositionally biased region" description="Polar residues" evidence="10">
    <location>
        <begin position="184"/>
        <end position="196"/>
    </location>
</feature>
<dbReference type="PROSITE" id="PS50021">
    <property type="entry name" value="CH"/>
    <property type="match status" value="1"/>
</dbReference>
<evidence type="ECO:0000313" key="14">
    <source>
        <dbReference type="Proteomes" id="UP001497444"/>
    </source>
</evidence>
<proteinExistence type="inferred from homology"/>
<name>A0ABP0XBV8_9BRYO</name>
<dbReference type="SUPFAM" id="SSF47576">
    <property type="entry name" value="Calponin-homology domain, CH-domain"/>
    <property type="match status" value="1"/>
</dbReference>
<accession>A0ABP0XBV8</accession>
<keyword evidence="3" id="KW-0963">Cytoplasm</keyword>
<dbReference type="PANTHER" id="PTHR10623">
    <property type="entry name" value="MICROTUBULE-ASSOCIATED PROTEIN RP/EB FAMILY MEMBER"/>
    <property type="match status" value="1"/>
</dbReference>
<feature type="compositionally biased region" description="Acidic residues" evidence="10">
    <location>
        <begin position="299"/>
        <end position="316"/>
    </location>
</feature>
<dbReference type="Proteomes" id="UP001497444">
    <property type="component" value="Chromosome 7"/>
</dbReference>
<keyword evidence="8" id="KW-0131">Cell cycle</keyword>
<dbReference type="Gene3D" id="1.20.5.1430">
    <property type="match status" value="1"/>
</dbReference>
<keyword evidence="5 9" id="KW-0493">Microtubule</keyword>
<evidence type="ECO:0000256" key="7">
    <source>
        <dbReference type="ARBA" id="ARBA00023212"/>
    </source>
</evidence>
<comment type="subcellular location">
    <subcellularLocation>
        <location evidence="1">Cytoplasm</location>
        <location evidence="1">Cytoskeleton</location>
    </subcellularLocation>
</comment>
<dbReference type="SUPFAM" id="SSF140612">
    <property type="entry name" value="EB1 dimerisation domain-like"/>
    <property type="match status" value="1"/>
</dbReference>
<protein>
    <submittedName>
        <fullName evidence="13">Uncharacterized protein</fullName>
    </submittedName>
</protein>
<feature type="domain" description="EB1 C-terminal" evidence="12">
    <location>
        <begin position="197"/>
        <end position="267"/>
    </location>
</feature>
<evidence type="ECO:0000256" key="4">
    <source>
        <dbReference type="ARBA" id="ARBA00022618"/>
    </source>
</evidence>
<dbReference type="InterPro" id="IPR001715">
    <property type="entry name" value="CH_dom"/>
</dbReference>
<keyword evidence="7" id="KW-0206">Cytoskeleton</keyword>